<proteinExistence type="predicted"/>
<reference evidence="1 2" key="1">
    <citation type="submission" date="2016-10" db="EMBL/GenBank/DDBJ databases">
        <authorList>
            <person name="de Groot N.N."/>
        </authorList>
    </citation>
    <scope>NUCLEOTIDE SEQUENCE [LARGE SCALE GENOMIC DNA]</scope>
    <source>
        <strain evidence="1 2">DSM 44637</strain>
    </source>
</reference>
<dbReference type="RefSeq" id="WP_093575782.1">
    <property type="nucleotide sequence ID" value="NZ_FOWC01000010.1"/>
</dbReference>
<dbReference type="EMBL" id="FOWC01000010">
    <property type="protein sequence ID" value="SFQ31615.1"/>
    <property type="molecule type" value="Genomic_DNA"/>
</dbReference>
<dbReference type="STRING" id="112413.SAMN05421854_110250"/>
<gene>
    <name evidence="1" type="ORF">SAMN05421854_110250</name>
</gene>
<evidence type="ECO:0000313" key="2">
    <source>
        <dbReference type="Proteomes" id="UP000199137"/>
    </source>
</evidence>
<dbReference type="AlphaFoldDB" id="A0A1I5XI14"/>
<sequence>MESPDIDWFCGEGGGTAGCVDWVDALASVGYATTREVALTLSLRARLDAQRDLVGRCQRIGREG</sequence>
<evidence type="ECO:0000313" key="1">
    <source>
        <dbReference type="EMBL" id="SFQ31615.1"/>
    </source>
</evidence>
<protein>
    <submittedName>
        <fullName evidence="1">Uncharacterized protein</fullName>
    </submittedName>
</protein>
<organism evidence="1 2">
    <name type="scientific">Amycolatopsis rubida</name>
    <dbReference type="NCBI Taxonomy" id="112413"/>
    <lineage>
        <taxon>Bacteria</taxon>
        <taxon>Bacillati</taxon>
        <taxon>Actinomycetota</taxon>
        <taxon>Actinomycetes</taxon>
        <taxon>Pseudonocardiales</taxon>
        <taxon>Pseudonocardiaceae</taxon>
        <taxon>Amycolatopsis</taxon>
    </lineage>
</organism>
<dbReference type="OrthoDB" id="9993380at2"/>
<accession>A0A1I5XI14</accession>
<dbReference type="Proteomes" id="UP000199137">
    <property type="component" value="Unassembled WGS sequence"/>
</dbReference>
<name>A0A1I5XI14_9PSEU</name>